<keyword evidence="2" id="KW-1003">Cell membrane</keyword>
<evidence type="ECO:0000256" key="5">
    <source>
        <dbReference type="ARBA" id="ARBA00023136"/>
    </source>
</evidence>
<dbReference type="Proteomes" id="UP000283683">
    <property type="component" value="Unassembled WGS sequence"/>
</dbReference>
<feature type="transmembrane region" description="Helical" evidence="6">
    <location>
        <begin position="185"/>
        <end position="206"/>
    </location>
</feature>
<dbReference type="Pfam" id="PF01943">
    <property type="entry name" value="Polysacc_synt"/>
    <property type="match status" value="1"/>
</dbReference>
<gene>
    <name evidence="7" type="ORF">DWV45_14365</name>
</gene>
<dbReference type="InterPro" id="IPR050833">
    <property type="entry name" value="Poly_Biosynth_Transport"/>
</dbReference>
<feature type="transmembrane region" description="Helical" evidence="6">
    <location>
        <begin position="378"/>
        <end position="397"/>
    </location>
</feature>
<sequence>MSESRTKSASRSIIWGIINKVIAIILPFATRTVMIYVMGMEYVGLGSLFSSVLQVLSFAELGIGSALVFSMYKPMAENDDKKICQLLNFYRKTYRIIGSVIFGVGIIIMPFIKLLIKGDVPADINIYILFGIYLLNNVIGYFMYAYKQSLLTASQRVDIVSKIAMILQLISGIVQIVLMVTTKNYYMYAVILPLTTLFNNILVGFVTDKMFPQYKCTGDLDKHELNDIKVKVGGMVFQKIGGIVLSSVDTLVISSFLGLTQLALYQNYYYIFTALNGFFAVIQQAMIPSIGNEIALNDVKTNYKEFKKFNFIYVLIVSWCTVFLMCLYQPFMQLWVGKKNMFGIDMVLLFVAYFFVFKWCDMLYIYQDACGLWWDTRFVPFIASLVNLVVNISLVKLIGLPGILISTIVSIAFIYDIGYARVIFNTYFKRVRHGLSRFWKRQFFYFVSTAIVVVITYFICSFIKMNSSLLTLIINAIICAVVPAICFIVFYCWLPEFKGALELVRRIIKR</sequence>
<organism evidence="7 8">
    <name type="scientific">Agathobacter rectalis</name>
    <dbReference type="NCBI Taxonomy" id="39491"/>
    <lineage>
        <taxon>Bacteria</taxon>
        <taxon>Bacillati</taxon>
        <taxon>Bacillota</taxon>
        <taxon>Clostridia</taxon>
        <taxon>Lachnospirales</taxon>
        <taxon>Lachnospiraceae</taxon>
        <taxon>Agathobacter</taxon>
    </lineage>
</organism>
<feature type="transmembrane region" description="Helical" evidence="6">
    <location>
        <begin position="311"/>
        <end position="331"/>
    </location>
</feature>
<feature type="transmembrane region" description="Helical" evidence="6">
    <location>
        <begin position="51"/>
        <end position="72"/>
    </location>
</feature>
<dbReference type="EMBL" id="QSAZ01000018">
    <property type="protein sequence ID" value="RGW85296.1"/>
    <property type="molecule type" value="Genomic_DNA"/>
</dbReference>
<dbReference type="InterPro" id="IPR002797">
    <property type="entry name" value="Polysacc_synth"/>
</dbReference>
<evidence type="ECO:0000256" key="2">
    <source>
        <dbReference type="ARBA" id="ARBA00022475"/>
    </source>
</evidence>
<feature type="transmembrane region" description="Helical" evidence="6">
    <location>
        <begin position="343"/>
        <end position="366"/>
    </location>
</feature>
<dbReference type="PANTHER" id="PTHR30250:SF26">
    <property type="entry name" value="PSMA PROTEIN"/>
    <property type="match status" value="1"/>
</dbReference>
<feature type="transmembrane region" description="Helical" evidence="6">
    <location>
        <begin position="93"/>
        <end position="112"/>
    </location>
</feature>
<dbReference type="RefSeq" id="WP_118327263.1">
    <property type="nucleotide sequence ID" value="NZ_DAWDEU010000118.1"/>
</dbReference>
<name>A0A413DH38_9FIRM</name>
<feature type="transmembrane region" description="Helical" evidence="6">
    <location>
        <begin position="240"/>
        <end position="262"/>
    </location>
</feature>
<accession>A0A413DH38</accession>
<reference evidence="7 8" key="1">
    <citation type="submission" date="2018-08" db="EMBL/GenBank/DDBJ databases">
        <title>A genome reference for cultivated species of the human gut microbiota.</title>
        <authorList>
            <person name="Zou Y."/>
            <person name="Xue W."/>
            <person name="Luo G."/>
        </authorList>
    </citation>
    <scope>NUCLEOTIDE SEQUENCE [LARGE SCALE GENOMIC DNA]</scope>
    <source>
        <strain evidence="7 8">AF06-19</strain>
    </source>
</reference>
<proteinExistence type="predicted"/>
<keyword evidence="3 6" id="KW-0812">Transmembrane</keyword>
<feature type="transmembrane region" description="Helical" evidence="6">
    <location>
        <begin position="21"/>
        <end position="39"/>
    </location>
</feature>
<keyword evidence="4 6" id="KW-1133">Transmembrane helix</keyword>
<keyword evidence="5 6" id="KW-0472">Membrane</keyword>
<dbReference type="AlphaFoldDB" id="A0A413DH38"/>
<feature type="transmembrane region" description="Helical" evidence="6">
    <location>
        <begin position="124"/>
        <end position="147"/>
    </location>
</feature>
<protein>
    <submittedName>
        <fullName evidence="7">Polysaccharide biosynthesis protein</fullName>
    </submittedName>
</protein>
<comment type="caution">
    <text evidence="7">The sequence shown here is derived from an EMBL/GenBank/DDBJ whole genome shotgun (WGS) entry which is preliminary data.</text>
</comment>
<feature type="transmembrane region" description="Helical" evidence="6">
    <location>
        <begin position="159"/>
        <end position="179"/>
    </location>
</feature>
<evidence type="ECO:0000313" key="7">
    <source>
        <dbReference type="EMBL" id="RGW85296.1"/>
    </source>
</evidence>
<evidence type="ECO:0000256" key="4">
    <source>
        <dbReference type="ARBA" id="ARBA00022989"/>
    </source>
</evidence>
<evidence type="ECO:0000256" key="6">
    <source>
        <dbReference type="SAM" id="Phobius"/>
    </source>
</evidence>
<evidence type="ECO:0000313" key="8">
    <source>
        <dbReference type="Proteomes" id="UP000283683"/>
    </source>
</evidence>
<feature type="transmembrane region" description="Helical" evidence="6">
    <location>
        <begin position="470"/>
        <end position="494"/>
    </location>
</feature>
<feature type="transmembrane region" description="Helical" evidence="6">
    <location>
        <begin position="403"/>
        <end position="422"/>
    </location>
</feature>
<dbReference type="PANTHER" id="PTHR30250">
    <property type="entry name" value="PST FAMILY PREDICTED COLANIC ACID TRANSPORTER"/>
    <property type="match status" value="1"/>
</dbReference>
<feature type="transmembrane region" description="Helical" evidence="6">
    <location>
        <begin position="268"/>
        <end position="290"/>
    </location>
</feature>
<dbReference type="GO" id="GO:0005886">
    <property type="term" value="C:plasma membrane"/>
    <property type="evidence" value="ECO:0007669"/>
    <property type="project" value="UniProtKB-SubCell"/>
</dbReference>
<evidence type="ECO:0000256" key="3">
    <source>
        <dbReference type="ARBA" id="ARBA00022692"/>
    </source>
</evidence>
<feature type="transmembrane region" description="Helical" evidence="6">
    <location>
        <begin position="443"/>
        <end position="464"/>
    </location>
</feature>
<evidence type="ECO:0000256" key="1">
    <source>
        <dbReference type="ARBA" id="ARBA00004651"/>
    </source>
</evidence>
<comment type="subcellular location">
    <subcellularLocation>
        <location evidence="1">Cell membrane</location>
        <topology evidence="1">Multi-pass membrane protein</topology>
    </subcellularLocation>
</comment>